<dbReference type="EMBL" id="SRZB01000002">
    <property type="protein sequence ID" value="TGY00358.1"/>
    <property type="molecule type" value="Genomic_DNA"/>
</dbReference>
<evidence type="ECO:0000313" key="1">
    <source>
        <dbReference type="EMBL" id="TGY00358.1"/>
    </source>
</evidence>
<keyword evidence="2" id="KW-1185">Reference proteome</keyword>
<organism evidence="1 2">
    <name type="scientific">Hominisplanchenecus murintestinalis</name>
    <dbReference type="NCBI Taxonomy" id="2941517"/>
    <lineage>
        <taxon>Bacteria</taxon>
        <taxon>Bacillati</taxon>
        <taxon>Bacillota</taxon>
        <taxon>Clostridia</taxon>
        <taxon>Lachnospirales</taxon>
        <taxon>Lachnospiraceae</taxon>
        <taxon>Hominisplanchenecus</taxon>
    </lineage>
</organism>
<keyword evidence="1" id="KW-0378">Hydrolase</keyword>
<name>A0AC61R284_9FIRM</name>
<accession>A0AC61R284</accession>
<sequence length="161" mass="18226">MEKSRVTMKQITAGIAGVIVLTVIDQLTKLWAIAELKGQPSIIWIKGIFELQYLENRGAAFGLMQNQQWLFLICVAVVLGAAAYFYYRMPGSGRYLPLRLIAVFISAGAIGNAIDRMFRGFVVDFFYFSLIDFPIFNVADIYVTVSMGCFLILFLCYYKEL</sequence>
<dbReference type="Proteomes" id="UP000307720">
    <property type="component" value="Unassembled WGS sequence"/>
</dbReference>
<reference evidence="1" key="1">
    <citation type="submission" date="2019-04" db="EMBL/GenBank/DDBJ databases">
        <title>Microbes associate with the intestines of laboratory mice.</title>
        <authorList>
            <person name="Navarre W."/>
            <person name="Wong E."/>
            <person name="Huang K."/>
            <person name="Tropini C."/>
            <person name="Ng K."/>
            <person name="Yu B."/>
        </authorList>
    </citation>
    <scope>NUCLEOTIDE SEQUENCE</scope>
    <source>
        <strain evidence="1">NM72_1-8</strain>
    </source>
</reference>
<protein>
    <submittedName>
        <fullName evidence="1">Signal peptidase II</fullName>
        <ecNumber evidence="1">3.4.23.36</ecNumber>
    </submittedName>
</protein>
<proteinExistence type="predicted"/>
<gene>
    <name evidence="1" type="primary">lspA</name>
    <name evidence="1" type="ORF">E5357_02315</name>
</gene>
<evidence type="ECO:0000313" key="2">
    <source>
        <dbReference type="Proteomes" id="UP000307720"/>
    </source>
</evidence>
<dbReference type="EC" id="3.4.23.36" evidence="1"/>
<comment type="caution">
    <text evidence="1">The sequence shown here is derived from an EMBL/GenBank/DDBJ whole genome shotgun (WGS) entry which is preliminary data.</text>
</comment>